<keyword evidence="1" id="KW-0732">Signal</keyword>
<dbReference type="AlphaFoldDB" id="S8A5G0"/>
<dbReference type="OrthoDB" id="5295703at2759"/>
<reference evidence="3" key="2">
    <citation type="submission" date="2013-04" db="EMBL/GenBank/DDBJ databases">
        <title>Genomic mechanisms accounting for the adaptation to parasitism in nematode-trapping fungi.</title>
        <authorList>
            <person name="Ahren D.G."/>
        </authorList>
    </citation>
    <scope>NUCLEOTIDE SEQUENCE [LARGE SCALE GENOMIC DNA]</scope>
    <source>
        <strain evidence="3">CBS 200.50</strain>
    </source>
</reference>
<evidence type="ECO:0000313" key="2">
    <source>
        <dbReference type="EMBL" id="EPS38039.1"/>
    </source>
</evidence>
<reference evidence="2 3" key="1">
    <citation type="journal article" date="2013" name="PLoS Genet.">
        <title>Genomic mechanisms accounting for the adaptation to parasitism in nematode-trapping fungi.</title>
        <authorList>
            <person name="Meerupati T."/>
            <person name="Andersson K.M."/>
            <person name="Friman E."/>
            <person name="Kumar D."/>
            <person name="Tunlid A."/>
            <person name="Ahren D."/>
        </authorList>
    </citation>
    <scope>NUCLEOTIDE SEQUENCE [LARGE SCALE GENOMIC DNA]</scope>
    <source>
        <strain evidence="2 3">CBS 200.50</strain>
    </source>
</reference>
<feature type="signal peptide" evidence="1">
    <location>
        <begin position="1"/>
        <end position="20"/>
    </location>
</feature>
<gene>
    <name evidence="2" type="ORF">H072_8246</name>
</gene>
<comment type="caution">
    <text evidence="2">The sequence shown here is derived from an EMBL/GenBank/DDBJ whole genome shotgun (WGS) entry which is preliminary data.</text>
</comment>
<proteinExistence type="predicted"/>
<dbReference type="HOGENOM" id="CLU_1447320_0_0_1"/>
<dbReference type="OMA" id="MWIFLKI"/>
<accession>S8A5G0</accession>
<evidence type="ECO:0000313" key="3">
    <source>
        <dbReference type="Proteomes" id="UP000015100"/>
    </source>
</evidence>
<evidence type="ECO:0000256" key="1">
    <source>
        <dbReference type="SAM" id="SignalP"/>
    </source>
</evidence>
<sequence>MWIFLKIFLLGLSFVGFVQARPRPETTNPAGILTTGYSAPPPGFDTSKHKTPPDGFIIPNDIVISATPWNNTDLLKRQVIKDLTVHVVLCDNWFFGGQCVDYSIQPNAQTALLSWWGNMNDRTSSFRVYVPSLTWARCRLFLDYYYDSNGPVCSGAYFDSWVSPGFDSYNDALQNPYNDAISCLYCGYF</sequence>
<dbReference type="EMBL" id="AQGS01000592">
    <property type="protein sequence ID" value="EPS38039.1"/>
    <property type="molecule type" value="Genomic_DNA"/>
</dbReference>
<protein>
    <submittedName>
        <fullName evidence="2">Uncharacterized protein</fullName>
    </submittedName>
</protein>
<feature type="chain" id="PRO_5004560229" evidence="1">
    <location>
        <begin position="21"/>
        <end position="189"/>
    </location>
</feature>
<name>S8A5G0_DACHA</name>
<keyword evidence="3" id="KW-1185">Reference proteome</keyword>
<organism evidence="2 3">
    <name type="scientific">Dactylellina haptotyla (strain CBS 200.50)</name>
    <name type="common">Nematode-trapping fungus</name>
    <name type="synonym">Monacrosporium haptotylum</name>
    <dbReference type="NCBI Taxonomy" id="1284197"/>
    <lineage>
        <taxon>Eukaryota</taxon>
        <taxon>Fungi</taxon>
        <taxon>Dikarya</taxon>
        <taxon>Ascomycota</taxon>
        <taxon>Pezizomycotina</taxon>
        <taxon>Orbiliomycetes</taxon>
        <taxon>Orbiliales</taxon>
        <taxon>Orbiliaceae</taxon>
        <taxon>Dactylellina</taxon>
    </lineage>
</organism>
<dbReference type="Proteomes" id="UP000015100">
    <property type="component" value="Unassembled WGS sequence"/>
</dbReference>